<dbReference type="Proteomes" id="UP000552097">
    <property type="component" value="Unassembled WGS sequence"/>
</dbReference>
<dbReference type="PANTHER" id="PTHR43585:SF2">
    <property type="entry name" value="ATP-GRASP ENZYME FSQD"/>
    <property type="match status" value="1"/>
</dbReference>
<keyword evidence="2 4" id="KW-0547">Nucleotide-binding</keyword>
<dbReference type="InterPro" id="IPR052032">
    <property type="entry name" value="ATP-dep_AA_Ligase"/>
</dbReference>
<evidence type="ECO:0000256" key="4">
    <source>
        <dbReference type="PROSITE-ProRule" id="PRU00409"/>
    </source>
</evidence>
<evidence type="ECO:0000256" key="3">
    <source>
        <dbReference type="ARBA" id="ARBA00022840"/>
    </source>
</evidence>
<keyword evidence="3 4" id="KW-0067">ATP-binding</keyword>
<dbReference type="EMBL" id="JACHMO010000001">
    <property type="protein sequence ID" value="MBB5802951.1"/>
    <property type="molecule type" value="Genomic_DNA"/>
</dbReference>
<evidence type="ECO:0000313" key="7">
    <source>
        <dbReference type="Proteomes" id="UP000552097"/>
    </source>
</evidence>
<evidence type="ECO:0000259" key="5">
    <source>
        <dbReference type="PROSITE" id="PS50975"/>
    </source>
</evidence>
<dbReference type="AlphaFoldDB" id="A0A7W9HJ00"/>
<dbReference type="GO" id="GO:0046872">
    <property type="term" value="F:metal ion binding"/>
    <property type="evidence" value="ECO:0007669"/>
    <property type="project" value="InterPro"/>
</dbReference>
<dbReference type="Gene3D" id="3.40.50.20">
    <property type="match status" value="1"/>
</dbReference>
<keyword evidence="1" id="KW-0436">Ligase</keyword>
<dbReference type="RefSeq" id="WP_184919981.1">
    <property type="nucleotide sequence ID" value="NZ_JACHMO010000001.1"/>
</dbReference>
<evidence type="ECO:0000256" key="2">
    <source>
        <dbReference type="ARBA" id="ARBA00022741"/>
    </source>
</evidence>
<dbReference type="SUPFAM" id="SSF56059">
    <property type="entry name" value="Glutathione synthetase ATP-binding domain-like"/>
    <property type="match status" value="1"/>
</dbReference>
<dbReference type="InterPro" id="IPR011761">
    <property type="entry name" value="ATP-grasp"/>
</dbReference>
<organism evidence="6 7">
    <name type="scientific">Saccharothrix ecbatanensis</name>
    <dbReference type="NCBI Taxonomy" id="1105145"/>
    <lineage>
        <taxon>Bacteria</taxon>
        <taxon>Bacillati</taxon>
        <taxon>Actinomycetota</taxon>
        <taxon>Actinomycetes</taxon>
        <taxon>Pseudonocardiales</taxon>
        <taxon>Pseudonocardiaceae</taxon>
        <taxon>Saccharothrix</taxon>
    </lineage>
</organism>
<evidence type="ECO:0000256" key="1">
    <source>
        <dbReference type="ARBA" id="ARBA00022598"/>
    </source>
</evidence>
<dbReference type="InterPro" id="IPR040570">
    <property type="entry name" value="LAL_C2"/>
</dbReference>
<reference evidence="6 7" key="1">
    <citation type="submission" date="2020-08" db="EMBL/GenBank/DDBJ databases">
        <title>Sequencing the genomes of 1000 actinobacteria strains.</title>
        <authorList>
            <person name="Klenk H.-P."/>
        </authorList>
    </citation>
    <scope>NUCLEOTIDE SEQUENCE [LARGE SCALE GENOMIC DNA]</scope>
    <source>
        <strain evidence="6 7">DSM 45486</strain>
    </source>
</reference>
<dbReference type="Gene3D" id="3.30.470.20">
    <property type="entry name" value="ATP-grasp fold, B domain"/>
    <property type="match status" value="1"/>
</dbReference>
<dbReference type="PANTHER" id="PTHR43585">
    <property type="entry name" value="FUMIPYRROLE BIOSYNTHESIS PROTEIN C"/>
    <property type="match status" value="1"/>
</dbReference>
<sequence>MSLVVIGASANIARVARTLGEPLIFVQQPGARVRQFVRDDVDELFPLDFREESGLAPFAEQILRPRAPKAVVSVTEQGLEPAAILSALLGTPGTPLDVVRAMRDKLTMRRVLAERAGHLNVDFADPSDEAAVARLFTDHERVIVKPVRGTASENVRTLRSSDELRSCPDLDRCLLEEFVDGPEFSVESFSAGGEHSVVAIAEKGTEGNFVEVSHVVPPVDLKPRQVDLIDRAVRDLLDALGLRDGPAHTELKLVGDTVRIIETHNRPGGDGIADLVAITAGFDWRRVCLGWPLGVRPEPGVPQAAAAAITFFTAAPGKVVHVQEPRQTFPGAAVQDWAIDVAVGDSVDDLRSSRDRVGWATLAGESPEACRDATQALRGEPVVRTEEGEVR</sequence>
<protein>
    <recommendedName>
        <fullName evidence="5">ATP-grasp domain-containing protein</fullName>
    </recommendedName>
</protein>
<dbReference type="Pfam" id="PF13535">
    <property type="entry name" value="ATP-grasp_4"/>
    <property type="match status" value="1"/>
</dbReference>
<evidence type="ECO:0000313" key="6">
    <source>
        <dbReference type="EMBL" id="MBB5802951.1"/>
    </source>
</evidence>
<proteinExistence type="predicted"/>
<feature type="domain" description="ATP-grasp" evidence="5">
    <location>
        <begin position="105"/>
        <end position="293"/>
    </location>
</feature>
<dbReference type="Pfam" id="PF18603">
    <property type="entry name" value="LAL_C2"/>
    <property type="match status" value="1"/>
</dbReference>
<keyword evidence="7" id="KW-1185">Reference proteome</keyword>
<dbReference type="GO" id="GO:0005524">
    <property type="term" value="F:ATP binding"/>
    <property type="evidence" value="ECO:0007669"/>
    <property type="project" value="UniProtKB-UniRule"/>
</dbReference>
<dbReference type="PROSITE" id="PS50975">
    <property type="entry name" value="ATP_GRASP"/>
    <property type="match status" value="1"/>
</dbReference>
<comment type="caution">
    <text evidence="6">The sequence shown here is derived from an EMBL/GenBank/DDBJ whole genome shotgun (WGS) entry which is preliminary data.</text>
</comment>
<gene>
    <name evidence="6" type="ORF">F4560_002719</name>
</gene>
<dbReference type="GO" id="GO:0016874">
    <property type="term" value="F:ligase activity"/>
    <property type="evidence" value="ECO:0007669"/>
    <property type="project" value="UniProtKB-KW"/>
</dbReference>
<name>A0A7W9HJ00_9PSEU</name>
<accession>A0A7W9HJ00</accession>